<dbReference type="Proteomes" id="UP000010164">
    <property type="component" value="Unassembled WGS sequence"/>
</dbReference>
<feature type="chain" id="PRO_5003947775" evidence="1">
    <location>
        <begin position="22"/>
        <end position="321"/>
    </location>
</feature>
<reference evidence="2 3" key="1">
    <citation type="journal article" date="2012" name="J. Bacteriol.">
        <title>Genome Sequence of the Alkane-Degrading Bacterium Alcanivorax hongdengensis Type Strain A-11-3.</title>
        <authorList>
            <person name="Lai Q."/>
            <person name="Shao Z."/>
        </authorList>
    </citation>
    <scope>NUCLEOTIDE SEQUENCE [LARGE SCALE GENOMIC DNA]</scope>
    <source>
        <strain evidence="2 3">A-11-3</strain>
    </source>
</reference>
<dbReference type="AlphaFoldDB" id="L0W9M6"/>
<dbReference type="EMBL" id="AMRJ01000054">
    <property type="protein sequence ID" value="EKF72797.1"/>
    <property type="molecule type" value="Genomic_DNA"/>
</dbReference>
<evidence type="ECO:0000313" key="3">
    <source>
        <dbReference type="Proteomes" id="UP000010164"/>
    </source>
</evidence>
<protein>
    <submittedName>
        <fullName evidence="2">YD repeat-containing protein</fullName>
    </submittedName>
</protein>
<name>L0W9M6_9GAMM</name>
<comment type="caution">
    <text evidence="2">The sequence shown here is derived from an EMBL/GenBank/DDBJ whole genome shotgun (WGS) entry which is preliminary data.</text>
</comment>
<evidence type="ECO:0000256" key="1">
    <source>
        <dbReference type="SAM" id="SignalP"/>
    </source>
</evidence>
<feature type="non-terminal residue" evidence="2">
    <location>
        <position position="321"/>
    </location>
</feature>
<evidence type="ECO:0000313" key="2">
    <source>
        <dbReference type="EMBL" id="EKF72797.1"/>
    </source>
</evidence>
<dbReference type="STRING" id="1177179.A11A3_16882"/>
<feature type="signal peptide" evidence="1">
    <location>
        <begin position="1"/>
        <end position="21"/>
    </location>
</feature>
<organism evidence="2 3">
    <name type="scientific">Alcanivorax hongdengensis A-11-3</name>
    <dbReference type="NCBI Taxonomy" id="1177179"/>
    <lineage>
        <taxon>Bacteria</taxon>
        <taxon>Pseudomonadati</taxon>
        <taxon>Pseudomonadota</taxon>
        <taxon>Gammaproteobacteria</taxon>
        <taxon>Oceanospirillales</taxon>
        <taxon>Alcanivoracaceae</taxon>
        <taxon>Alcanivorax</taxon>
    </lineage>
</organism>
<keyword evidence="3" id="KW-1185">Reference proteome</keyword>
<keyword evidence="1" id="KW-0732">Signal</keyword>
<dbReference type="eggNOG" id="COG3209">
    <property type="taxonomic scope" value="Bacteria"/>
</dbReference>
<accession>L0W9M6</accession>
<gene>
    <name evidence="2" type="ORF">A11A3_16882</name>
</gene>
<sequence>MLRVAFLCLCYLFFTNSLAVADEGGSDFISSQNVIPGLYKERHVLGGAANAINAASISVDPHSGSLQIAHTDVFVPGDGGMDIKLARYYQTIQPNEEQTFQFDSNYDFSPIGLGWSMHFGMIKVSRPTAMCNTQTNANISDNPVYIAPDGSQRPLAIGNRAGVGGPQHGVVDSEYFTYVTKQFDVVYCKNFNDPLPSNDELWMRTADGRRYDFTSRYFNALYDAPAVWYVNKITDENGNWIKIDYSGSGVTGGEGVLIDKVTTSDGRVVNFSYNGAGSKGPTLESISYAGKTWSYSYEQSPVQSIYDNFENKGSTPFPRTV</sequence>
<proteinExistence type="predicted"/>